<keyword evidence="4" id="KW-1133">Transmembrane helix</keyword>
<keyword evidence="3" id="KW-0413">Isomerase</keyword>
<dbReference type="SUPFAM" id="SSF52096">
    <property type="entry name" value="ClpP/crotonase"/>
    <property type="match status" value="1"/>
</dbReference>
<evidence type="ECO:0000256" key="1">
    <source>
        <dbReference type="ARBA" id="ARBA00004275"/>
    </source>
</evidence>
<keyword evidence="6" id="KW-1185">Reference proteome</keyword>
<dbReference type="Pfam" id="PF00378">
    <property type="entry name" value="ECH_1"/>
    <property type="match status" value="1"/>
</dbReference>
<dbReference type="InterPro" id="IPR029045">
    <property type="entry name" value="ClpP/crotonase-like_dom_sf"/>
</dbReference>
<dbReference type="OrthoDB" id="448450at2759"/>
<proteinExistence type="predicted"/>
<dbReference type="InterPro" id="IPR001753">
    <property type="entry name" value="Enoyl-CoA_hydra/iso"/>
</dbReference>
<feature type="transmembrane region" description="Helical" evidence="4">
    <location>
        <begin position="124"/>
        <end position="147"/>
    </location>
</feature>
<keyword evidence="2" id="KW-0576">Peroxisome</keyword>
<comment type="caution">
    <text evidence="5">The sequence shown here is derived from an EMBL/GenBank/DDBJ whole genome shotgun (WGS) entry which is preliminary data.</text>
</comment>
<comment type="subcellular location">
    <subcellularLocation>
        <location evidence="1">Peroxisome</location>
    </subcellularLocation>
</comment>
<sequence>MTSTVSVEFSGPIATITFNRPESLNAITAEGLVLSLSVTSLFVLTVYLLDYEAFANALRNIDKNPAIIATVWQATGKWFCAGTDVKARGRPNAPVEITTRNLFASNVVPTHLDTSKAVSEHSKILVAALNGPVMGIAAALLGHFDFIYALPGAWFQVPFTFLGIIAEAGSSVSFVNRVGIARANELLLFGKRKTAQELLECGFYNEIFPETSVEKFHQSVNRRVAADLDGLVADAVLKTRQLLRYGLNERNNMDSALLREGYVQAERLVSGVPSERFNKIARKEIRHKL</sequence>
<evidence type="ECO:0000256" key="4">
    <source>
        <dbReference type="SAM" id="Phobius"/>
    </source>
</evidence>
<dbReference type="GO" id="GO:0006635">
    <property type="term" value="P:fatty acid beta-oxidation"/>
    <property type="evidence" value="ECO:0007669"/>
    <property type="project" value="TreeGrafter"/>
</dbReference>
<dbReference type="PANTHER" id="PTHR43684:SF1">
    <property type="entry name" value="ENOYL-COA DELTA ISOMERASE 2"/>
    <property type="match status" value="1"/>
</dbReference>
<evidence type="ECO:0000313" key="5">
    <source>
        <dbReference type="EMBL" id="KAF9792343.1"/>
    </source>
</evidence>
<protein>
    <submittedName>
        <fullName evidence="5">ClpP/crotonase</fullName>
    </submittedName>
</protein>
<keyword evidence="4" id="KW-0812">Transmembrane</keyword>
<accession>A0A9P6HPI7</accession>
<dbReference type="EMBL" id="WIUZ02000001">
    <property type="protein sequence ID" value="KAF9792343.1"/>
    <property type="molecule type" value="Genomic_DNA"/>
</dbReference>
<name>A0A9P6HPI7_9AGAM</name>
<dbReference type="GO" id="GO:0005782">
    <property type="term" value="C:peroxisomal matrix"/>
    <property type="evidence" value="ECO:0007669"/>
    <property type="project" value="TreeGrafter"/>
</dbReference>
<dbReference type="AlphaFoldDB" id="A0A9P6HPI7"/>
<organism evidence="5 6">
    <name type="scientific">Thelephora terrestris</name>
    <dbReference type="NCBI Taxonomy" id="56493"/>
    <lineage>
        <taxon>Eukaryota</taxon>
        <taxon>Fungi</taxon>
        <taxon>Dikarya</taxon>
        <taxon>Basidiomycota</taxon>
        <taxon>Agaricomycotina</taxon>
        <taxon>Agaricomycetes</taxon>
        <taxon>Thelephorales</taxon>
        <taxon>Thelephoraceae</taxon>
        <taxon>Thelephora</taxon>
    </lineage>
</organism>
<feature type="transmembrane region" description="Helical" evidence="4">
    <location>
        <begin position="153"/>
        <end position="175"/>
    </location>
</feature>
<evidence type="ECO:0000313" key="6">
    <source>
        <dbReference type="Proteomes" id="UP000736335"/>
    </source>
</evidence>
<dbReference type="Proteomes" id="UP000736335">
    <property type="component" value="Unassembled WGS sequence"/>
</dbReference>
<keyword evidence="4" id="KW-0472">Membrane</keyword>
<evidence type="ECO:0000256" key="2">
    <source>
        <dbReference type="ARBA" id="ARBA00023140"/>
    </source>
</evidence>
<feature type="transmembrane region" description="Helical" evidence="4">
    <location>
        <begin position="31"/>
        <end position="49"/>
    </location>
</feature>
<evidence type="ECO:0000256" key="3">
    <source>
        <dbReference type="ARBA" id="ARBA00023235"/>
    </source>
</evidence>
<gene>
    <name evidence="5" type="ORF">BJ322DRAFT_1102859</name>
</gene>
<reference evidence="5" key="2">
    <citation type="submission" date="2020-11" db="EMBL/GenBank/DDBJ databases">
        <authorList>
            <consortium name="DOE Joint Genome Institute"/>
            <person name="Kuo A."/>
            <person name="Miyauchi S."/>
            <person name="Kiss E."/>
            <person name="Drula E."/>
            <person name="Kohler A."/>
            <person name="Sanchez-Garcia M."/>
            <person name="Andreopoulos B."/>
            <person name="Barry K.W."/>
            <person name="Bonito G."/>
            <person name="Buee M."/>
            <person name="Carver A."/>
            <person name="Chen C."/>
            <person name="Cichocki N."/>
            <person name="Clum A."/>
            <person name="Culley D."/>
            <person name="Crous P.W."/>
            <person name="Fauchery L."/>
            <person name="Girlanda M."/>
            <person name="Hayes R."/>
            <person name="Keri Z."/>
            <person name="Labutti K."/>
            <person name="Lipzen A."/>
            <person name="Lombard V."/>
            <person name="Magnuson J."/>
            <person name="Maillard F."/>
            <person name="Morin E."/>
            <person name="Murat C."/>
            <person name="Nolan M."/>
            <person name="Ohm R."/>
            <person name="Pangilinan J."/>
            <person name="Pereira M."/>
            <person name="Perotto S."/>
            <person name="Peter M."/>
            <person name="Riley R."/>
            <person name="Sitrit Y."/>
            <person name="Stielow B."/>
            <person name="Szollosi G."/>
            <person name="Zifcakova L."/>
            <person name="Stursova M."/>
            <person name="Spatafora J.W."/>
            <person name="Tedersoo L."/>
            <person name="Vaario L.-M."/>
            <person name="Yamada A."/>
            <person name="Yan M."/>
            <person name="Wang P."/>
            <person name="Xu J."/>
            <person name="Bruns T."/>
            <person name="Baldrian P."/>
            <person name="Vilgalys R."/>
            <person name="Henrissat B."/>
            <person name="Grigoriev I.V."/>
            <person name="Hibbett D."/>
            <person name="Nagy L.G."/>
            <person name="Martin F.M."/>
        </authorList>
    </citation>
    <scope>NUCLEOTIDE SEQUENCE</scope>
    <source>
        <strain evidence="5">UH-Tt-Lm1</strain>
    </source>
</reference>
<reference evidence="5" key="1">
    <citation type="journal article" date="2020" name="Nat. Commun.">
        <title>Large-scale genome sequencing of mycorrhizal fungi provides insights into the early evolution of symbiotic traits.</title>
        <authorList>
            <person name="Miyauchi S."/>
            <person name="Kiss E."/>
            <person name="Kuo A."/>
            <person name="Drula E."/>
            <person name="Kohler A."/>
            <person name="Sanchez-Garcia M."/>
            <person name="Morin E."/>
            <person name="Andreopoulos B."/>
            <person name="Barry K.W."/>
            <person name="Bonito G."/>
            <person name="Buee M."/>
            <person name="Carver A."/>
            <person name="Chen C."/>
            <person name="Cichocki N."/>
            <person name="Clum A."/>
            <person name="Culley D."/>
            <person name="Crous P.W."/>
            <person name="Fauchery L."/>
            <person name="Girlanda M."/>
            <person name="Hayes R.D."/>
            <person name="Keri Z."/>
            <person name="LaButti K."/>
            <person name="Lipzen A."/>
            <person name="Lombard V."/>
            <person name="Magnuson J."/>
            <person name="Maillard F."/>
            <person name="Murat C."/>
            <person name="Nolan M."/>
            <person name="Ohm R.A."/>
            <person name="Pangilinan J."/>
            <person name="Pereira M.F."/>
            <person name="Perotto S."/>
            <person name="Peter M."/>
            <person name="Pfister S."/>
            <person name="Riley R."/>
            <person name="Sitrit Y."/>
            <person name="Stielow J.B."/>
            <person name="Szollosi G."/>
            <person name="Zifcakova L."/>
            <person name="Stursova M."/>
            <person name="Spatafora J.W."/>
            <person name="Tedersoo L."/>
            <person name="Vaario L.M."/>
            <person name="Yamada A."/>
            <person name="Yan M."/>
            <person name="Wang P."/>
            <person name="Xu J."/>
            <person name="Bruns T."/>
            <person name="Baldrian P."/>
            <person name="Vilgalys R."/>
            <person name="Dunand C."/>
            <person name="Henrissat B."/>
            <person name="Grigoriev I.V."/>
            <person name="Hibbett D."/>
            <person name="Nagy L.G."/>
            <person name="Martin F.M."/>
        </authorList>
    </citation>
    <scope>NUCLEOTIDE SEQUENCE</scope>
    <source>
        <strain evidence="5">UH-Tt-Lm1</strain>
    </source>
</reference>
<dbReference type="Gene3D" id="3.90.226.10">
    <property type="entry name" value="2-enoyl-CoA Hydratase, Chain A, domain 1"/>
    <property type="match status" value="1"/>
</dbReference>
<dbReference type="InterPro" id="IPR051053">
    <property type="entry name" value="ECH/Chromodomain_protein"/>
</dbReference>
<dbReference type="GO" id="GO:0004165">
    <property type="term" value="F:delta(3)-delta(2)-enoyl-CoA isomerase activity"/>
    <property type="evidence" value="ECO:0007669"/>
    <property type="project" value="UniProtKB-ARBA"/>
</dbReference>
<dbReference type="PANTHER" id="PTHR43684">
    <property type="match status" value="1"/>
</dbReference>
<dbReference type="CDD" id="cd06558">
    <property type="entry name" value="crotonase-like"/>
    <property type="match status" value="1"/>
</dbReference>